<dbReference type="EMBL" id="BMJV01000001">
    <property type="protein sequence ID" value="GGG59610.1"/>
    <property type="molecule type" value="Genomic_DNA"/>
</dbReference>
<protein>
    <submittedName>
        <fullName evidence="2">Uncharacterized protein</fullName>
    </submittedName>
</protein>
<organism evidence="2 3">
    <name type="scientific">Salipiger pallidus</name>
    <dbReference type="NCBI Taxonomy" id="1775170"/>
    <lineage>
        <taxon>Bacteria</taxon>
        <taxon>Pseudomonadati</taxon>
        <taxon>Pseudomonadota</taxon>
        <taxon>Alphaproteobacteria</taxon>
        <taxon>Rhodobacterales</taxon>
        <taxon>Roseobacteraceae</taxon>
        <taxon>Salipiger</taxon>
    </lineage>
</organism>
<gene>
    <name evidence="2" type="ORF">GCM10011415_01870</name>
</gene>
<proteinExistence type="predicted"/>
<sequence length="79" mass="8655">MLRVSKLRRNSRETLARLEPFRTTLPHCEIADRVRQTALDVTNQYPAFQQAKNGEASAPLGADEDTVAGGAAHVPRADP</sequence>
<feature type="region of interest" description="Disordered" evidence="1">
    <location>
        <begin position="50"/>
        <end position="79"/>
    </location>
</feature>
<keyword evidence="3" id="KW-1185">Reference proteome</keyword>
<evidence type="ECO:0000313" key="3">
    <source>
        <dbReference type="Proteomes" id="UP000617145"/>
    </source>
</evidence>
<reference evidence="2" key="2">
    <citation type="submission" date="2020-09" db="EMBL/GenBank/DDBJ databases">
        <authorList>
            <person name="Sun Q."/>
            <person name="Zhou Y."/>
        </authorList>
    </citation>
    <scope>NUCLEOTIDE SEQUENCE</scope>
    <source>
        <strain evidence="2">CGMCC 1.15762</strain>
    </source>
</reference>
<accession>A0A8J2ZFZ7</accession>
<evidence type="ECO:0000313" key="2">
    <source>
        <dbReference type="EMBL" id="GGG59610.1"/>
    </source>
</evidence>
<evidence type="ECO:0000256" key="1">
    <source>
        <dbReference type="SAM" id="MobiDB-lite"/>
    </source>
</evidence>
<dbReference type="AlphaFoldDB" id="A0A8J2ZFZ7"/>
<name>A0A8J2ZFZ7_9RHOB</name>
<dbReference type="Proteomes" id="UP000617145">
    <property type="component" value="Unassembled WGS sequence"/>
</dbReference>
<comment type="caution">
    <text evidence="2">The sequence shown here is derived from an EMBL/GenBank/DDBJ whole genome shotgun (WGS) entry which is preliminary data.</text>
</comment>
<reference evidence="2" key="1">
    <citation type="journal article" date="2014" name="Int. J. Syst. Evol. Microbiol.">
        <title>Complete genome sequence of Corynebacterium casei LMG S-19264T (=DSM 44701T), isolated from a smear-ripened cheese.</title>
        <authorList>
            <consortium name="US DOE Joint Genome Institute (JGI-PGF)"/>
            <person name="Walter F."/>
            <person name="Albersmeier A."/>
            <person name="Kalinowski J."/>
            <person name="Ruckert C."/>
        </authorList>
    </citation>
    <scope>NUCLEOTIDE SEQUENCE</scope>
    <source>
        <strain evidence="2">CGMCC 1.15762</strain>
    </source>
</reference>